<dbReference type="AlphaFoldDB" id="A0A9Q1GXB6"/>
<feature type="compositionally biased region" description="Basic and acidic residues" evidence="1">
    <location>
        <begin position="136"/>
        <end position="150"/>
    </location>
</feature>
<gene>
    <name evidence="2" type="ORF">Cgig2_030326</name>
</gene>
<feature type="compositionally biased region" description="Basic and acidic residues" evidence="1">
    <location>
        <begin position="170"/>
        <end position="189"/>
    </location>
</feature>
<name>A0A9Q1GXB6_9CARY</name>
<keyword evidence="3" id="KW-1185">Reference proteome</keyword>
<evidence type="ECO:0000313" key="3">
    <source>
        <dbReference type="Proteomes" id="UP001153076"/>
    </source>
</evidence>
<sequence length="269" mass="30782">MGSIPARFPKFPTRGKTIACALKALPPGSDLTSHGDDDNSRISNPRRNLEEEYVDYEAKIVTTFSVVDNMKQHLYSRQERVSRLKFLFLYKFQIVVGEHVALIVKLDPYPSRRDDSKVRELFDAIEKLRQEFELIERPTLEMESPGREPETPTSEKPQEAFTPSATQEAESAKAKKEEHLEPSEEKTEQVLDHEAELAKLESEFGQVGEEYTSEEIGGWEFDELEKELAATEPSKEVVWATERHKRIACLADEQNVKMIGQDDGQRVQN</sequence>
<evidence type="ECO:0000256" key="1">
    <source>
        <dbReference type="SAM" id="MobiDB-lite"/>
    </source>
</evidence>
<accession>A0A9Q1GXB6</accession>
<proteinExistence type="predicted"/>
<reference evidence="2" key="1">
    <citation type="submission" date="2022-04" db="EMBL/GenBank/DDBJ databases">
        <title>Carnegiea gigantea Genome sequencing and assembly v2.</title>
        <authorList>
            <person name="Copetti D."/>
            <person name="Sanderson M.J."/>
            <person name="Burquez A."/>
            <person name="Wojciechowski M.F."/>
        </authorList>
    </citation>
    <scope>NUCLEOTIDE SEQUENCE</scope>
    <source>
        <strain evidence="2">SGP5-SGP5p</strain>
        <tissue evidence="2">Aerial part</tissue>
    </source>
</reference>
<dbReference type="PANTHER" id="PTHR34121:SF1">
    <property type="entry name" value="FILAMIN-A-INTERACTING PROTEIN 1"/>
    <property type="match status" value="1"/>
</dbReference>
<organism evidence="2 3">
    <name type="scientific">Carnegiea gigantea</name>
    <dbReference type="NCBI Taxonomy" id="171969"/>
    <lineage>
        <taxon>Eukaryota</taxon>
        <taxon>Viridiplantae</taxon>
        <taxon>Streptophyta</taxon>
        <taxon>Embryophyta</taxon>
        <taxon>Tracheophyta</taxon>
        <taxon>Spermatophyta</taxon>
        <taxon>Magnoliopsida</taxon>
        <taxon>eudicotyledons</taxon>
        <taxon>Gunneridae</taxon>
        <taxon>Pentapetalae</taxon>
        <taxon>Caryophyllales</taxon>
        <taxon>Cactineae</taxon>
        <taxon>Cactaceae</taxon>
        <taxon>Cactoideae</taxon>
        <taxon>Echinocereeae</taxon>
        <taxon>Carnegiea</taxon>
    </lineage>
</organism>
<feature type="region of interest" description="Disordered" evidence="1">
    <location>
        <begin position="136"/>
        <end position="189"/>
    </location>
</feature>
<dbReference type="PANTHER" id="PTHR34121">
    <property type="entry name" value="MYOSIN-11"/>
    <property type="match status" value="1"/>
</dbReference>
<dbReference type="Proteomes" id="UP001153076">
    <property type="component" value="Unassembled WGS sequence"/>
</dbReference>
<feature type="compositionally biased region" description="Polar residues" evidence="1">
    <location>
        <begin position="151"/>
        <end position="167"/>
    </location>
</feature>
<evidence type="ECO:0000313" key="2">
    <source>
        <dbReference type="EMBL" id="KAJ8426233.1"/>
    </source>
</evidence>
<dbReference type="OrthoDB" id="2019255at2759"/>
<protein>
    <submittedName>
        <fullName evidence="2">Uncharacterized protein</fullName>
    </submittedName>
</protein>
<comment type="caution">
    <text evidence="2">The sequence shown here is derived from an EMBL/GenBank/DDBJ whole genome shotgun (WGS) entry which is preliminary data.</text>
</comment>
<dbReference type="EMBL" id="JAKOGI010001327">
    <property type="protein sequence ID" value="KAJ8426233.1"/>
    <property type="molecule type" value="Genomic_DNA"/>
</dbReference>